<dbReference type="Pfam" id="PF00072">
    <property type="entry name" value="Response_reg"/>
    <property type="match status" value="1"/>
</dbReference>
<dbReference type="AlphaFoldDB" id="W7L9T8"/>
<dbReference type="EMBL" id="APVL01000035">
    <property type="protein sequence ID" value="EWG08589.1"/>
    <property type="molecule type" value="Genomic_DNA"/>
</dbReference>
<dbReference type="SUPFAM" id="SSF52172">
    <property type="entry name" value="CheY-like"/>
    <property type="match status" value="1"/>
</dbReference>
<dbReference type="InterPro" id="IPR001867">
    <property type="entry name" value="OmpR/PhoB-type_DNA-bd"/>
</dbReference>
<dbReference type="eggNOG" id="COG0745">
    <property type="taxonomic scope" value="Bacteria"/>
</dbReference>
<dbReference type="Proteomes" id="UP000019270">
    <property type="component" value="Unassembled WGS sequence"/>
</dbReference>
<dbReference type="PANTHER" id="PTHR48111:SF73">
    <property type="entry name" value="ALKALINE PHOSPHATASE SYNTHESIS TRANSCRIPTIONAL REGULATORY PROTEIN PHOP"/>
    <property type="match status" value="1"/>
</dbReference>
<evidence type="ECO:0000259" key="8">
    <source>
        <dbReference type="PROSITE" id="PS50110"/>
    </source>
</evidence>
<dbReference type="InterPro" id="IPR011006">
    <property type="entry name" value="CheY-like_superfamily"/>
</dbReference>
<dbReference type="OrthoDB" id="9790442at2"/>
<comment type="caution">
    <text evidence="10">The sequence shown here is derived from an EMBL/GenBank/DDBJ whole genome shotgun (WGS) entry which is preliminary data.</text>
</comment>
<evidence type="ECO:0000256" key="4">
    <source>
        <dbReference type="ARBA" id="ARBA00023125"/>
    </source>
</evidence>
<keyword evidence="4 7" id="KW-0238">DNA-binding</keyword>
<dbReference type="CDD" id="cd00383">
    <property type="entry name" value="trans_reg_C"/>
    <property type="match status" value="1"/>
</dbReference>
<feature type="domain" description="Response regulatory" evidence="8">
    <location>
        <begin position="3"/>
        <end position="115"/>
    </location>
</feature>
<reference evidence="10 11" key="2">
    <citation type="journal article" date="2016" name="Sci. Rep.">
        <title>A novel serine protease, Sep1, from Bacillus firmus DS-1 has nematicidal activity and degrades multiple intestinal-associated nematode proteins.</title>
        <authorList>
            <person name="Geng C."/>
            <person name="Nie X."/>
            <person name="Tang Z."/>
            <person name="Zhang Y."/>
            <person name="Lin J."/>
            <person name="Sun M."/>
            <person name="Peng D."/>
        </authorList>
    </citation>
    <scope>NUCLEOTIDE SEQUENCE [LARGE SCALE GENOMIC DNA]</scope>
    <source>
        <strain evidence="10 11">DS1</strain>
    </source>
</reference>
<feature type="DNA-binding region" description="OmpR/PhoB-type" evidence="7">
    <location>
        <begin position="123"/>
        <end position="223"/>
    </location>
</feature>
<dbReference type="PROSITE" id="PS51755">
    <property type="entry name" value="OMPR_PHOB"/>
    <property type="match status" value="1"/>
</dbReference>
<dbReference type="GO" id="GO:0005829">
    <property type="term" value="C:cytosol"/>
    <property type="evidence" value="ECO:0007669"/>
    <property type="project" value="TreeGrafter"/>
</dbReference>
<dbReference type="InterPro" id="IPR001789">
    <property type="entry name" value="Sig_transdc_resp-reg_receiver"/>
</dbReference>
<protein>
    <submittedName>
        <fullName evidence="10">Two-component response regulator</fullName>
    </submittedName>
</protein>
<dbReference type="PATRIC" id="fig|1307436.3.peg.4981"/>
<evidence type="ECO:0000256" key="6">
    <source>
        <dbReference type="PROSITE-ProRule" id="PRU00169"/>
    </source>
</evidence>
<dbReference type="Gene3D" id="3.40.50.2300">
    <property type="match status" value="1"/>
</dbReference>
<accession>W7L9T8</accession>
<sequence>MTKIMIIDEDQGVVNYLGNLLSPYYQCVHSHSIKHVLTCLALENVSLVILEISLSDIDGWTVCKEIRKNTNVPIIILTAKKEKQDILNGFKLGADDYIIKPFNEEELLARVEALIRRTTIPKKTGLSFHGLMYDESGFDLTYNGNSIPLTPKEFALLGTMLKKPNYVFSREALLKSIWENNDQTDNRTIDSHIRNIREKLRQSDYPVDHHLVTVWGTGYKWNTSGNL</sequence>
<keyword evidence="5" id="KW-0804">Transcription</keyword>
<evidence type="ECO:0000256" key="3">
    <source>
        <dbReference type="ARBA" id="ARBA00023015"/>
    </source>
</evidence>
<evidence type="ECO:0000256" key="1">
    <source>
        <dbReference type="ARBA" id="ARBA00022553"/>
    </source>
</evidence>
<dbReference type="RefSeq" id="WP_051489001.1">
    <property type="nucleotide sequence ID" value="NZ_APVL01000035.1"/>
</dbReference>
<comment type="caution">
    <text evidence="6">Lacks conserved residue(s) required for the propagation of feature annotation.</text>
</comment>
<dbReference type="InterPro" id="IPR039420">
    <property type="entry name" value="WalR-like"/>
</dbReference>
<dbReference type="SMART" id="SM00448">
    <property type="entry name" value="REC"/>
    <property type="match status" value="1"/>
</dbReference>
<dbReference type="PROSITE" id="PS50110">
    <property type="entry name" value="RESPONSE_REGULATORY"/>
    <property type="match status" value="1"/>
</dbReference>
<dbReference type="GO" id="GO:0000156">
    <property type="term" value="F:phosphorelay response regulator activity"/>
    <property type="evidence" value="ECO:0007669"/>
    <property type="project" value="TreeGrafter"/>
</dbReference>
<evidence type="ECO:0000256" key="5">
    <source>
        <dbReference type="ARBA" id="ARBA00023163"/>
    </source>
</evidence>
<dbReference type="GO" id="GO:0000976">
    <property type="term" value="F:transcription cis-regulatory region binding"/>
    <property type="evidence" value="ECO:0007669"/>
    <property type="project" value="TreeGrafter"/>
</dbReference>
<evidence type="ECO:0000259" key="9">
    <source>
        <dbReference type="PROSITE" id="PS51755"/>
    </source>
</evidence>
<evidence type="ECO:0000313" key="11">
    <source>
        <dbReference type="Proteomes" id="UP000019270"/>
    </source>
</evidence>
<organism evidence="10 11">
    <name type="scientific">Cytobacillus firmus DS1</name>
    <dbReference type="NCBI Taxonomy" id="1307436"/>
    <lineage>
        <taxon>Bacteria</taxon>
        <taxon>Bacillati</taxon>
        <taxon>Bacillota</taxon>
        <taxon>Bacilli</taxon>
        <taxon>Bacillales</taxon>
        <taxon>Bacillaceae</taxon>
        <taxon>Cytobacillus</taxon>
    </lineage>
</organism>
<dbReference type="GO" id="GO:0006355">
    <property type="term" value="P:regulation of DNA-templated transcription"/>
    <property type="evidence" value="ECO:0007669"/>
    <property type="project" value="InterPro"/>
</dbReference>
<gene>
    <name evidence="10" type="ORF">PBF_23378</name>
</gene>
<feature type="domain" description="OmpR/PhoB-type" evidence="9">
    <location>
        <begin position="123"/>
        <end position="223"/>
    </location>
</feature>
<proteinExistence type="predicted"/>
<dbReference type="Gene3D" id="6.10.250.690">
    <property type="match status" value="1"/>
</dbReference>
<evidence type="ECO:0000256" key="2">
    <source>
        <dbReference type="ARBA" id="ARBA00023012"/>
    </source>
</evidence>
<dbReference type="SMART" id="SM00862">
    <property type="entry name" value="Trans_reg_C"/>
    <property type="match status" value="1"/>
</dbReference>
<evidence type="ECO:0000313" key="10">
    <source>
        <dbReference type="EMBL" id="EWG08589.1"/>
    </source>
</evidence>
<dbReference type="Gene3D" id="1.10.10.10">
    <property type="entry name" value="Winged helix-like DNA-binding domain superfamily/Winged helix DNA-binding domain"/>
    <property type="match status" value="1"/>
</dbReference>
<dbReference type="GO" id="GO:0032993">
    <property type="term" value="C:protein-DNA complex"/>
    <property type="evidence" value="ECO:0007669"/>
    <property type="project" value="TreeGrafter"/>
</dbReference>
<evidence type="ECO:0000256" key="7">
    <source>
        <dbReference type="PROSITE-ProRule" id="PRU01091"/>
    </source>
</evidence>
<name>W7L9T8_CYTFI</name>
<keyword evidence="3" id="KW-0805">Transcription regulation</keyword>
<keyword evidence="1" id="KW-0597">Phosphoprotein</keyword>
<reference evidence="11" key="1">
    <citation type="submission" date="2013-03" db="EMBL/GenBank/DDBJ databases">
        <title>Draft genome sequence of Bacillus firmus DS1.</title>
        <authorList>
            <person name="Peng D."/>
            <person name="Zhu L."/>
            <person name="Sun M."/>
        </authorList>
    </citation>
    <scope>NUCLEOTIDE SEQUENCE [LARGE SCALE GENOMIC DNA]</scope>
    <source>
        <strain evidence="11">DS1</strain>
    </source>
</reference>
<dbReference type="Pfam" id="PF00486">
    <property type="entry name" value="Trans_reg_C"/>
    <property type="match status" value="1"/>
</dbReference>
<dbReference type="InterPro" id="IPR036388">
    <property type="entry name" value="WH-like_DNA-bd_sf"/>
</dbReference>
<keyword evidence="2" id="KW-0902">Two-component regulatory system</keyword>
<dbReference type="PANTHER" id="PTHR48111">
    <property type="entry name" value="REGULATOR OF RPOS"/>
    <property type="match status" value="1"/>
</dbReference>